<protein>
    <recommendedName>
        <fullName evidence="3">ABM domain-containing protein</fullName>
    </recommendedName>
</protein>
<dbReference type="STRING" id="1005944.SAMN05192576_3876"/>
<accession>A0A1H0J187</accession>
<evidence type="ECO:0000313" key="2">
    <source>
        <dbReference type="Proteomes" id="UP000199004"/>
    </source>
</evidence>
<organism evidence="1 2">
    <name type="scientific">Nocardioides szechwanensis</name>
    <dbReference type="NCBI Taxonomy" id="1005944"/>
    <lineage>
        <taxon>Bacteria</taxon>
        <taxon>Bacillati</taxon>
        <taxon>Actinomycetota</taxon>
        <taxon>Actinomycetes</taxon>
        <taxon>Propionibacteriales</taxon>
        <taxon>Nocardioidaceae</taxon>
        <taxon>Nocardioides</taxon>
    </lineage>
</organism>
<sequence>MADTVEIVTMRLKEGVALDTFKSENAKMEHAFLGHLQGFKTRSTSANDDGQIVVVLHWERAEDAQSSMDKFVGNPDTKTFLDLIDMDTFVMTRYVEFDSMTIDDV</sequence>
<reference evidence="1 2" key="1">
    <citation type="submission" date="2016-10" db="EMBL/GenBank/DDBJ databases">
        <authorList>
            <person name="de Groot N.N."/>
        </authorList>
    </citation>
    <scope>NUCLEOTIDE SEQUENCE [LARGE SCALE GENOMIC DNA]</scope>
    <source>
        <strain evidence="1 2">CGMCC 1.11147</strain>
    </source>
</reference>
<dbReference type="OrthoDB" id="1453400at2"/>
<dbReference type="EMBL" id="FNIC01000008">
    <property type="protein sequence ID" value="SDO37313.1"/>
    <property type="molecule type" value="Genomic_DNA"/>
</dbReference>
<evidence type="ECO:0000313" key="1">
    <source>
        <dbReference type="EMBL" id="SDO37313.1"/>
    </source>
</evidence>
<dbReference type="InterPro" id="IPR011008">
    <property type="entry name" value="Dimeric_a/b-barrel"/>
</dbReference>
<gene>
    <name evidence="1" type="ORF">SAMN05192576_3876</name>
</gene>
<name>A0A1H0J187_9ACTN</name>
<proteinExistence type="predicted"/>
<dbReference type="RefSeq" id="WP_091026459.1">
    <property type="nucleotide sequence ID" value="NZ_BKAE01000012.1"/>
</dbReference>
<keyword evidence="2" id="KW-1185">Reference proteome</keyword>
<evidence type="ECO:0008006" key="3">
    <source>
        <dbReference type="Google" id="ProtNLM"/>
    </source>
</evidence>
<dbReference type="SUPFAM" id="SSF54909">
    <property type="entry name" value="Dimeric alpha+beta barrel"/>
    <property type="match status" value="1"/>
</dbReference>
<dbReference type="AlphaFoldDB" id="A0A1H0J187"/>
<dbReference type="Proteomes" id="UP000199004">
    <property type="component" value="Unassembled WGS sequence"/>
</dbReference>